<dbReference type="InterPro" id="IPR010730">
    <property type="entry name" value="HET"/>
</dbReference>
<dbReference type="PANTHER" id="PTHR33112:SF16">
    <property type="entry name" value="HETEROKARYON INCOMPATIBILITY DOMAIN-CONTAINING PROTEIN"/>
    <property type="match status" value="1"/>
</dbReference>
<dbReference type="PANTHER" id="PTHR33112">
    <property type="entry name" value="DOMAIN PROTEIN, PUTATIVE-RELATED"/>
    <property type="match status" value="1"/>
</dbReference>
<proteinExistence type="predicted"/>
<organism evidence="2 3">
    <name type="scientific">Didymella exigua CBS 183.55</name>
    <dbReference type="NCBI Taxonomy" id="1150837"/>
    <lineage>
        <taxon>Eukaryota</taxon>
        <taxon>Fungi</taxon>
        <taxon>Dikarya</taxon>
        <taxon>Ascomycota</taxon>
        <taxon>Pezizomycotina</taxon>
        <taxon>Dothideomycetes</taxon>
        <taxon>Pleosporomycetidae</taxon>
        <taxon>Pleosporales</taxon>
        <taxon>Pleosporineae</taxon>
        <taxon>Didymellaceae</taxon>
        <taxon>Didymella</taxon>
    </lineage>
</organism>
<accession>A0A6A5RW81</accession>
<evidence type="ECO:0000259" key="1">
    <source>
        <dbReference type="Pfam" id="PF06985"/>
    </source>
</evidence>
<dbReference type="Proteomes" id="UP000800082">
    <property type="component" value="Unassembled WGS sequence"/>
</dbReference>
<dbReference type="EMBL" id="ML978965">
    <property type="protein sequence ID" value="KAF1929537.1"/>
    <property type="molecule type" value="Genomic_DNA"/>
</dbReference>
<dbReference type="AlphaFoldDB" id="A0A6A5RW81"/>
<protein>
    <submittedName>
        <fullName evidence="2">HET-domain-containing protein</fullName>
    </submittedName>
</protein>
<evidence type="ECO:0000313" key="3">
    <source>
        <dbReference type="Proteomes" id="UP000800082"/>
    </source>
</evidence>
<reference evidence="2" key="1">
    <citation type="journal article" date="2020" name="Stud. Mycol.">
        <title>101 Dothideomycetes genomes: a test case for predicting lifestyles and emergence of pathogens.</title>
        <authorList>
            <person name="Haridas S."/>
            <person name="Albert R."/>
            <person name="Binder M."/>
            <person name="Bloem J."/>
            <person name="Labutti K."/>
            <person name="Salamov A."/>
            <person name="Andreopoulos B."/>
            <person name="Baker S."/>
            <person name="Barry K."/>
            <person name="Bills G."/>
            <person name="Bluhm B."/>
            <person name="Cannon C."/>
            <person name="Castanera R."/>
            <person name="Culley D."/>
            <person name="Daum C."/>
            <person name="Ezra D."/>
            <person name="Gonzalez J."/>
            <person name="Henrissat B."/>
            <person name="Kuo A."/>
            <person name="Liang C."/>
            <person name="Lipzen A."/>
            <person name="Lutzoni F."/>
            <person name="Magnuson J."/>
            <person name="Mondo S."/>
            <person name="Nolan M."/>
            <person name="Ohm R."/>
            <person name="Pangilinan J."/>
            <person name="Park H.-J."/>
            <person name="Ramirez L."/>
            <person name="Alfaro M."/>
            <person name="Sun H."/>
            <person name="Tritt A."/>
            <person name="Yoshinaga Y."/>
            <person name="Zwiers L.-H."/>
            <person name="Turgeon B."/>
            <person name="Goodwin S."/>
            <person name="Spatafora J."/>
            <person name="Crous P."/>
            <person name="Grigoriev I."/>
        </authorList>
    </citation>
    <scope>NUCLEOTIDE SEQUENCE</scope>
    <source>
        <strain evidence="2">CBS 183.55</strain>
    </source>
</reference>
<dbReference type="RefSeq" id="XP_033449785.1">
    <property type="nucleotide sequence ID" value="XM_033592076.1"/>
</dbReference>
<dbReference type="GeneID" id="54349744"/>
<evidence type="ECO:0000313" key="2">
    <source>
        <dbReference type="EMBL" id="KAF1929537.1"/>
    </source>
</evidence>
<name>A0A6A5RW81_9PLEO</name>
<dbReference type="OrthoDB" id="5125733at2759"/>
<dbReference type="Pfam" id="PF06985">
    <property type="entry name" value="HET"/>
    <property type="match status" value="1"/>
</dbReference>
<gene>
    <name evidence="2" type="ORF">M421DRAFT_419328</name>
</gene>
<feature type="domain" description="Heterokaryon incompatibility" evidence="1">
    <location>
        <begin position="220"/>
        <end position="381"/>
    </location>
</feature>
<keyword evidence="3" id="KW-1185">Reference proteome</keyword>
<sequence length="684" mass="77786">MALCDACQLIPIREFLRFFGGDRSLLRDLIWWKDPSASRGTEEPFFRWHVSLQHLRANAKECPFCHFTSECLQASLRMRANEQYDDRRAVWLRFPTSGNNQFHIFLGDEQPAVLVSGRILFTTTPDSPVAQYLDVLEVIPDSLHPAVLGKLDRWIQMCASKHSDCSGPLECTRPLPTRLLDLRGLPERQEIIENGTDWRKLFEDRSCRLIETTSGSVGEYVALSYCWGKSVPCTTRKDNIQKHKEEQGLSFADLPGTLQDAAFLVRYLGLRYMWADCLCIVQDDETDWQNEAGRMSEVYSNASLTLAAMRASQCTEGFLQPRTGSNHILIKFNDDEGAFTLYFEYSDDTMSPGAPASTIDGFPLRYERDEPMMSRGWCFQERVLARRTIHFTQRQMYWECEEGLFWECLDTEKSTNLYDEYSIRTIGKGLVQSLSRTATDVQQPWFDRKPWFNVVQEYTSRNITYHSDKLPALSGIAAALQRVTGDVCYAGLWHSWFVQGLLWRFQDSTIDPYIQVPKKTEKVVEWRAPTWSFAALEGVAVYAIYDAYASTCATLEECTVVPKGNNTLGELTSAFARVNGPLTCITHVEQSVGINGRVCKIWRRGRDTRRATVRFDLDYYDACDVLMVTPCSGLAIVPDAGKTHTYKRVGIVEAYRDDGQRDGVALSTTLTAADWPAPTSVVLL</sequence>